<feature type="compositionally biased region" description="Polar residues" evidence="1">
    <location>
        <begin position="8"/>
        <end position="20"/>
    </location>
</feature>
<gene>
    <name evidence="2" type="ORF">METZ01_LOCUS353584</name>
</gene>
<dbReference type="AlphaFoldDB" id="A0A382RTE4"/>
<evidence type="ECO:0000313" key="2">
    <source>
        <dbReference type="EMBL" id="SVD00730.1"/>
    </source>
</evidence>
<protein>
    <submittedName>
        <fullName evidence="2">Uncharacterized protein</fullName>
    </submittedName>
</protein>
<feature type="region of interest" description="Disordered" evidence="1">
    <location>
        <begin position="1"/>
        <end position="23"/>
    </location>
</feature>
<organism evidence="2">
    <name type="scientific">marine metagenome</name>
    <dbReference type="NCBI Taxonomy" id="408172"/>
    <lineage>
        <taxon>unclassified sequences</taxon>
        <taxon>metagenomes</taxon>
        <taxon>ecological metagenomes</taxon>
    </lineage>
</organism>
<reference evidence="2" key="1">
    <citation type="submission" date="2018-05" db="EMBL/GenBank/DDBJ databases">
        <authorList>
            <person name="Lanie J.A."/>
            <person name="Ng W.-L."/>
            <person name="Kazmierczak K.M."/>
            <person name="Andrzejewski T.M."/>
            <person name="Davidsen T.M."/>
            <person name="Wayne K.J."/>
            <person name="Tettelin H."/>
            <person name="Glass J.I."/>
            <person name="Rusch D."/>
            <person name="Podicherti R."/>
            <person name="Tsui H.-C.T."/>
            <person name="Winkler M.E."/>
        </authorList>
    </citation>
    <scope>NUCLEOTIDE SEQUENCE</scope>
</reference>
<accession>A0A382RTE4</accession>
<dbReference type="EMBL" id="UINC01123930">
    <property type="protein sequence ID" value="SVD00730.1"/>
    <property type="molecule type" value="Genomic_DNA"/>
</dbReference>
<name>A0A382RTE4_9ZZZZ</name>
<evidence type="ECO:0000256" key="1">
    <source>
        <dbReference type="SAM" id="MobiDB-lite"/>
    </source>
</evidence>
<proteinExistence type="predicted"/>
<sequence>MTIHEEATNQASSTNRSNSADPERVRLRQLRRLLEDVGLDGVFGHDWASIDPETGNYRFRDIEPERMQAIMFRLDELCLERRGERRSHRRTTEADRAARRAVAPVAVPDVPVEVTVGPHLGGQV</sequence>